<dbReference type="Gene3D" id="3.10.20.580">
    <property type="match status" value="1"/>
</dbReference>
<keyword evidence="7 13" id="KW-0862">Zinc</keyword>
<reference evidence="15" key="1">
    <citation type="submission" date="2020-10" db="EMBL/GenBank/DDBJ databases">
        <authorList>
            <person name="Gilroy R."/>
        </authorList>
    </citation>
    <scope>NUCLEOTIDE SEQUENCE</scope>
    <source>
        <strain evidence="15">ChiHile30-977</strain>
    </source>
</reference>
<sequence length="553" mass="60979">MAEKPKVRMIPLGGVDEIGKNMTVFEYGDDIIVVDCGLIFPQEDMLGIDLVIPDITYLTKNRERVRAFFITHGHEDHIGAIPYILQEVPAPVYGTRLTMALVENKLKEHKVSGYQLNVVKPGDTVCAGSFSVGFLKVSHSIAGAVALAIESPAGTILHTGDFKIDYTPIDGESTDLSGIAALGNKGLLALLADSTNVERAGFTMTERNVMETFKSLFRDAKGRIIIASFASNVSRIQMVVDVAVRFGRKIAFVGRSMVSIVKIAMQLGELRIPEGRLLDIDDLDRYNDEEIVIMTTGSQGEPMSGLMRMAYGEHRKVRIKPSDLVILSSSVIPGNEKFVSRVINQLYRCGATVIYESLAEVHVSGHACREELKIIHTLAKPRYFIPVHGEYRHLCQHAKLAVSLGMSEKNVIIPELGSVIELSATGASVVGSVPSGSVLVDGLGIGDVGNVVLRDRKHLSQDGLIIVVMAIDCEQGVLVSGPDIISRGFVYVREAEELMENVRNVVRRILGDYDRIEMQDWNTIKARVRDELHKYIYEQIKRNPMILPIMVEI</sequence>
<dbReference type="Gene3D" id="3.40.50.10710">
    <property type="entry name" value="Metallo-hydrolase/oxidoreductase"/>
    <property type="match status" value="1"/>
</dbReference>
<evidence type="ECO:0000256" key="7">
    <source>
        <dbReference type="ARBA" id="ARBA00022833"/>
    </source>
</evidence>
<feature type="domain" description="Metallo-beta-lactamase" evidence="14">
    <location>
        <begin position="19"/>
        <end position="213"/>
    </location>
</feature>
<evidence type="ECO:0000256" key="6">
    <source>
        <dbReference type="ARBA" id="ARBA00022801"/>
    </source>
</evidence>
<dbReference type="GO" id="GO:0003723">
    <property type="term" value="F:RNA binding"/>
    <property type="evidence" value="ECO:0007669"/>
    <property type="project" value="UniProtKB-UniRule"/>
</dbReference>
<comment type="cofactor">
    <cofactor evidence="13">
        <name>Zn(2+)</name>
        <dbReference type="ChEBI" id="CHEBI:29105"/>
    </cofactor>
    <text evidence="13">Binds 2 Zn(2+) ions per subunit. It is not clear if Zn(2+) or Mg(2+) is physiologically important.</text>
</comment>
<dbReference type="GO" id="GO:0008270">
    <property type="term" value="F:zinc ion binding"/>
    <property type="evidence" value="ECO:0007669"/>
    <property type="project" value="InterPro"/>
</dbReference>
<evidence type="ECO:0000256" key="9">
    <source>
        <dbReference type="ARBA" id="ARBA00022884"/>
    </source>
</evidence>
<dbReference type="Proteomes" id="UP000886819">
    <property type="component" value="Unassembled WGS sequence"/>
</dbReference>
<dbReference type="EMBL" id="DVFI01000054">
    <property type="protein sequence ID" value="HIQ62696.1"/>
    <property type="molecule type" value="Genomic_DNA"/>
</dbReference>
<evidence type="ECO:0000313" key="16">
    <source>
        <dbReference type="Proteomes" id="UP000886819"/>
    </source>
</evidence>
<dbReference type="AlphaFoldDB" id="A0A9D0YUW2"/>
<feature type="active site" description="Proton donor" evidence="11">
    <location>
        <position position="193"/>
    </location>
</feature>
<keyword evidence="13" id="KW-0106">Calcium</keyword>
<comment type="similarity">
    <text evidence="10">Belongs to the metallo-beta-lactamase superfamily. RNA-metabolizing metallo-beta-lactamase-like family. Bacterial RNase J subfamily.</text>
</comment>
<dbReference type="InterPro" id="IPR036866">
    <property type="entry name" value="RibonucZ/Hydroxyglut_hydro"/>
</dbReference>
<evidence type="ECO:0000256" key="3">
    <source>
        <dbReference type="ARBA" id="ARBA00022722"/>
    </source>
</evidence>
<dbReference type="PANTHER" id="PTHR43694">
    <property type="entry name" value="RIBONUCLEASE J"/>
    <property type="match status" value="1"/>
</dbReference>
<dbReference type="SMART" id="SM00849">
    <property type="entry name" value="Lactamase_B"/>
    <property type="match status" value="1"/>
</dbReference>
<evidence type="ECO:0000259" key="14">
    <source>
        <dbReference type="SMART" id="SM00849"/>
    </source>
</evidence>
<dbReference type="Pfam" id="PF22505">
    <property type="entry name" value="RNase_J_b_CASP"/>
    <property type="match status" value="1"/>
</dbReference>
<evidence type="ECO:0000256" key="1">
    <source>
        <dbReference type="ARBA" id="ARBA00004496"/>
    </source>
</evidence>
<comment type="subcellular location">
    <subcellularLocation>
        <location evidence="1 10">Cytoplasm</location>
    </subcellularLocation>
</comment>
<gene>
    <name evidence="10" type="primary">rnj</name>
    <name evidence="15" type="ORF">IAA66_03800</name>
</gene>
<feature type="binding site" evidence="12">
    <location>
        <begin position="230"/>
        <end position="232"/>
    </location>
    <ligand>
        <name>substrate</name>
    </ligand>
</feature>
<reference evidence="15" key="2">
    <citation type="journal article" date="2021" name="PeerJ">
        <title>Extensive microbial diversity within the chicken gut microbiome revealed by metagenomics and culture.</title>
        <authorList>
            <person name="Gilroy R."/>
            <person name="Ravi A."/>
            <person name="Getino M."/>
            <person name="Pursley I."/>
            <person name="Horton D.L."/>
            <person name="Alikhan N.F."/>
            <person name="Baker D."/>
            <person name="Gharbi K."/>
            <person name="Hall N."/>
            <person name="Watson M."/>
            <person name="Adriaenssens E.M."/>
            <person name="Foster-Nyarko E."/>
            <person name="Jarju S."/>
            <person name="Secka A."/>
            <person name="Antonio M."/>
            <person name="Oren A."/>
            <person name="Chaudhuri R.R."/>
            <person name="La Ragione R."/>
            <person name="Hildebrand F."/>
            <person name="Pallen M.J."/>
        </authorList>
    </citation>
    <scope>NUCLEOTIDE SEQUENCE</scope>
    <source>
        <strain evidence="15">ChiHile30-977</strain>
    </source>
</reference>
<organism evidence="15 16">
    <name type="scientific">Candidatus Avichristensenella intestinipullorum</name>
    <dbReference type="NCBI Taxonomy" id="2840693"/>
    <lineage>
        <taxon>Bacteria</taxon>
        <taxon>Bacillati</taxon>
        <taxon>Bacillota</taxon>
        <taxon>Clostridia</taxon>
        <taxon>Candidatus Avichristensenella</taxon>
    </lineage>
</organism>
<comment type="cofactor">
    <cofactor evidence="13">
        <name>Ca(2+)</name>
        <dbReference type="ChEBI" id="CHEBI:29108"/>
    </cofactor>
    <text evidence="13">Binds 1 Ca(2+) cation per subunit. Seen in 1 crystal structure, it is not clear if it is physiologically important.</text>
</comment>
<keyword evidence="3 10" id="KW-0540">Nuclease</keyword>
<keyword evidence="4 13" id="KW-0479">Metal-binding</keyword>
<dbReference type="PANTHER" id="PTHR43694:SF1">
    <property type="entry name" value="RIBONUCLEASE J"/>
    <property type="match status" value="1"/>
</dbReference>
<feature type="binding site" evidence="10 12">
    <location>
        <begin position="362"/>
        <end position="366"/>
    </location>
    <ligand>
        <name>substrate</name>
    </ligand>
</feature>
<proteinExistence type="inferred from homology"/>
<dbReference type="GO" id="GO:0006364">
    <property type="term" value="P:rRNA processing"/>
    <property type="evidence" value="ECO:0007669"/>
    <property type="project" value="UniProtKB-UniRule"/>
</dbReference>
<dbReference type="HAMAP" id="MF_01491">
    <property type="entry name" value="RNase_J_bact"/>
    <property type="match status" value="1"/>
</dbReference>
<dbReference type="InterPro" id="IPR001279">
    <property type="entry name" value="Metallo-B-lactamas"/>
</dbReference>
<comment type="function">
    <text evidence="10">An RNase that has 5'-3' exonuclease and possibly endonuclease activity. Involved in maturation of rRNA and in some organisms also mRNA maturation and/or decay.</text>
</comment>
<dbReference type="SUPFAM" id="SSF56281">
    <property type="entry name" value="Metallo-hydrolase/oxidoreductase"/>
    <property type="match status" value="1"/>
</dbReference>
<comment type="caution">
    <text evidence="15">The sequence shown here is derived from an EMBL/GenBank/DDBJ whole genome shotgun (WGS) entry which is preliminary data.</text>
</comment>
<evidence type="ECO:0000256" key="12">
    <source>
        <dbReference type="PIRSR" id="PIRSR004803-2"/>
    </source>
</evidence>
<feature type="binding site" evidence="13">
    <location>
        <position position="77"/>
    </location>
    <ligand>
        <name>Zn(2+)</name>
        <dbReference type="ChEBI" id="CHEBI:29105"/>
        <label>1</label>
        <note>catalytic</note>
    </ligand>
</feature>
<accession>A0A9D0YUW2</accession>
<evidence type="ECO:0000256" key="5">
    <source>
        <dbReference type="ARBA" id="ARBA00022759"/>
    </source>
</evidence>
<evidence type="ECO:0000256" key="4">
    <source>
        <dbReference type="ARBA" id="ARBA00022723"/>
    </source>
</evidence>
<dbReference type="InterPro" id="IPR055132">
    <property type="entry name" value="RNase_J_b_CASP"/>
</dbReference>
<feature type="active site" description="Proton acceptor" evidence="11">
    <location>
        <position position="366"/>
    </location>
</feature>
<feature type="binding site" evidence="13">
    <location>
        <position position="388"/>
    </location>
    <ligand>
        <name>Zn(2+)</name>
        <dbReference type="ChEBI" id="CHEBI:29105"/>
        <label>1</label>
        <note>catalytic</note>
    </ligand>
</feature>
<dbReference type="FunFam" id="3.10.20.580:FF:000001">
    <property type="entry name" value="Ribonuclease J"/>
    <property type="match status" value="1"/>
</dbReference>
<protein>
    <recommendedName>
        <fullName evidence="10">Ribonuclease J</fullName>
        <shortName evidence="10">RNase J</shortName>
        <ecNumber evidence="10">3.1.-.-</ecNumber>
    </recommendedName>
</protein>
<dbReference type="Pfam" id="PF00753">
    <property type="entry name" value="Lactamase_B"/>
    <property type="match status" value="1"/>
</dbReference>
<dbReference type="Pfam" id="PF17770">
    <property type="entry name" value="RNase_J_C"/>
    <property type="match status" value="1"/>
</dbReference>
<evidence type="ECO:0000256" key="11">
    <source>
        <dbReference type="PIRSR" id="PIRSR004803-1"/>
    </source>
</evidence>
<feature type="binding site" evidence="13">
    <location>
        <position position="47"/>
    </location>
    <ligand>
        <name>Ca(2+)</name>
        <dbReference type="ChEBI" id="CHEBI:29108"/>
    </ligand>
</feature>
<keyword evidence="5 10" id="KW-0255">Endonuclease</keyword>
<evidence type="ECO:0000256" key="13">
    <source>
        <dbReference type="PIRSR" id="PIRSR004803-3"/>
    </source>
</evidence>
<keyword evidence="9 10" id="KW-0694">RNA-binding</keyword>
<feature type="binding site" evidence="13">
    <location>
        <position position="72"/>
    </location>
    <ligand>
        <name>Zn(2+)</name>
        <dbReference type="ChEBI" id="CHEBI:29105"/>
        <label>1</label>
        <note>catalytic</note>
    </ligand>
</feature>
<dbReference type="InterPro" id="IPR004613">
    <property type="entry name" value="RNase_J"/>
</dbReference>
<dbReference type="InterPro" id="IPR042173">
    <property type="entry name" value="RNase_J_2"/>
</dbReference>
<keyword evidence="6 10" id="KW-0378">Hydrolase</keyword>
<keyword evidence="8 10" id="KW-0269">Exonuclease</keyword>
<dbReference type="CDD" id="cd07714">
    <property type="entry name" value="RNaseJ_MBL-fold"/>
    <property type="match status" value="1"/>
</dbReference>
<comment type="subunit">
    <text evidence="10">Homodimer, may be a subunit of the RNA degradosome.</text>
</comment>
<evidence type="ECO:0000256" key="2">
    <source>
        <dbReference type="ARBA" id="ARBA00022490"/>
    </source>
</evidence>
<dbReference type="InterPro" id="IPR030854">
    <property type="entry name" value="RNase_J_bac"/>
</dbReference>
<name>A0A9D0YUW2_9FIRM</name>
<dbReference type="Pfam" id="PF07521">
    <property type="entry name" value="RMMBL"/>
    <property type="match status" value="1"/>
</dbReference>
<dbReference type="EC" id="3.1.-.-" evidence="10"/>
<dbReference type="GO" id="GO:0004521">
    <property type="term" value="F:RNA endonuclease activity"/>
    <property type="evidence" value="ECO:0007669"/>
    <property type="project" value="UniProtKB-UniRule"/>
</dbReference>
<dbReference type="InterPro" id="IPR041636">
    <property type="entry name" value="RNase_J_C"/>
</dbReference>
<dbReference type="InterPro" id="IPR011108">
    <property type="entry name" value="RMMBL"/>
</dbReference>
<keyword evidence="10" id="KW-0698">rRNA processing</keyword>
<evidence type="ECO:0000256" key="8">
    <source>
        <dbReference type="ARBA" id="ARBA00022839"/>
    </source>
</evidence>
<keyword evidence="2 10" id="KW-0963">Cytoplasm</keyword>
<dbReference type="GO" id="GO:0005737">
    <property type="term" value="C:cytoplasm"/>
    <property type="evidence" value="ECO:0007669"/>
    <property type="project" value="UniProtKB-SubCell"/>
</dbReference>
<feature type="binding site" evidence="13">
    <location>
        <position position="49"/>
    </location>
    <ligand>
        <name>Ca(2+)</name>
        <dbReference type="ChEBI" id="CHEBI:29108"/>
    </ligand>
</feature>
<evidence type="ECO:0000256" key="10">
    <source>
        <dbReference type="HAMAP-Rule" id="MF_01491"/>
    </source>
</evidence>
<feature type="binding site" evidence="13">
    <location>
        <position position="441"/>
    </location>
    <ligand>
        <name>Ca(2+)</name>
        <dbReference type="ChEBI" id="CHEBI:29108"/>
    </ligand>
</feature>
<dbReference type="NCBIfam" id="TIGR00649">
    <property type="entry name" value="MG423"/>
    <property type="match status" value="1"/>
</dbReference>
<dbReference type="PIRSF" id="PIRSF004803">
    <property type="entry name" value="RnjA"/>
    <property type="match status" value="1"/>
</dbReference>
<dbReference type="Gene3D" id="3.60.15.10">
    <property type="entry name" value="Ribonuclease Z/Hydroxyacylglutathione hydrolase-like"/>
    <property type="match status" value="1"/>
</dbReference>
<evidence type="ECO:0000313" key="15">
    <source>
        <dbReference type="EMBL" id="HIQ62696.1"/>
    </source>
</evidence>
<feature type="binding site" evidence="13">
    <location>
        <position position="161"/>
    </location>
    <ligand>
        <name>Zn(2+)</name>
        <dbReference type="ChEBI" id="CHEBI:29105"/>
        <label>1</label>
        <note>catalytic</note>
    </ligand>
</feature>
<feature type="binding site" evidence="13">
    <location>
        <position position="74"/>
    </location>
    <ligand>
        <name>Zn(2+)</name>
        <dbReference type="ChEBI" id="CHEBI:29105"/>
        <label>1</label>
        <note>catalytic</note>
    </ligand>
</feature>
<feature type="binding site" evidence="13">
    <location>
        <position position="139"/>
    </location>
    <ligand>
        <name>Zn(2+)</name>
        <dbReference type="ChEBI" id="CHEBI:29105"/>
        <label>1</label>
        <note>catalytic</note>
    </ligand>
</feature>
<dbReference type="GO" id="GO:0004534">
    <property type="term" value="F:5'-3' RNA exonuclease activity"/>
    <property type="evidence" value="ECO:0007669"/>
    <property type="project" value="UniProtKB-UniRule"/>
</dbReference>
<feature type="binding site" evidence="13">
    <location>
        <position position="76"/>
    </location>
    <ligand>
        <name>Zn(2+)</name>
        <dbReference type="ChEBI" id="CHEBI:29105"/>
        <label>1</label>
        <note>catalytic</note>
    </ligand>
</feature>